<dbReference type="GO" id="GO:0062054">
    <property type="term" value="F:fluoride channel activity"/>
    <property type="evidence" value="ECO:0007669"/>
    <property type="project" value="UniProtKB-UniRule"/>
</dbReference>
<reference evidence="11 12" key="1">
    <citation type="submission" date="2018-08" db="EMBL/GenBank/DDBJ databases">
        <title>Sequencing the genomes of 1000 actinobacteria strains.</title>
        <authorList>
            <person name="Klenk H.-P."/>
        </authorList>
    </citation>
    <scope>NUCLEOTIDE SEQUENCE [LARGE SCALE GENOMIC DNA]</scope>
    <source>
        <strain evidence="11 12">DSM 22891</strain>
    </source>
</reference>
<dbReference type="GO" id="GO:0005886">
    <property type="term" value="C:plasma membrane"/>
    <property type="evidence" value="ECO:0007669"/>
    <property type="project" value="UniProtKB-SubCell"/>
</dbReference>
<dbReference type="PANTHER" id="PTHR28259">
    <property type="entry name" value="FLUORIDE EXPORT PROTEIN 1-RELATED"/>
    <property type="match status" value="1"/>
</dbReference>
<protein>
    <recommendedName>
        <fullName evidence="10">Fluoride-specific ion channel FluC</fullName>
    </recommendedName>
</protein>
<evidence type="ECO:0000256" key="9">
    <source>
        <dbReference type="ARBA" id="ARBA00049940"/>
    </source>
</evidence>
<keyword evidence="10" id="KW-0915">Sodium</keyword>
<keyword evidence="10" id="KW-0813">Transport</keyword>
<organism evidence="11 12">
    <name type="scientific">Thermasporomyces composti</name>
    <dbReference type="NCBI Taxonomy" id="696763"/>
    <lineage>
        <taxon>Bacteria</taxon>
        <taxon>Bacillati</taxon>
        <taxon>Actinomycetota</taxon>
        <taxon>Actinomycetes</taxon>
        <taxon>Propionibacteriales</taxon>
        <taxon>Nocardioidaceae</taxon>
        <taxon>Thermasporomyces</taxon>
    </lineage>
</organism>
<keyword evidence="6 10" id="KW-0407">Ion channel</keyword>
<dbReference type="Pfam" id="PF02537">
    <property type="entry name" value="CRCB"/>
    <property type="match status" value="1"/>
</dbReference>
<keyword evidence="12" id="KW-1185">Reference proteome</keyword>
<feature type="transmembrane region" description="Helical" evidence="10">
    <location>
        <begin position="57"/>
        <end position="79"/>
    </location>
</feature>
<dbReference type="OrthoDB" id="4408652at2"/>
<dbReference type="GO" id="GO:0140114">
    <property type="term" value="P:cellular detoxification of fluoride"/>
    <property type="evidence" value="ECO:0007669"/>
    <property type="project" value="UniProtKB-UniRule"/>
</dbReference>
<feature type="transmembrane region" description="Helical" evidence="10">
    <location>
        <begin position="91"/>
        <end position="109"/>
    </location>
</feature>
<evidence type="ECO:0000256" key="8">
    <source>
        <dbReference type="ARBA" id="ARBA00035585"/>
    </source>
</evidence>
<dbReference type="AlphaFoldDB" id="A0A3D9VB22"/>
<dbReference type="GO" id="GO:0046872">
    <property type="term" value="F:metal ion binding"/>
    <property type="evidence" value="ECO:0007669"/>
    <property type="project" value="UniProtKB-KW"/>
</dbReference>
<dbReference type="EMBL" id="QTUC01000001">
    <property type="protein sequence ID" value="REF36215.1"/>
    <property type="molecule type" value="Genomic_DNA"/>
</dbReference>
<comment type="similarity">
    <text evidence="7 10">Belongs to the fluoride channel Fluc/FEX (TC 1.A.43) family.</text>
</comment>
<feature type="transmembrane region" description="Helical" evidence="10">
    <location>
        <begin position="121"/>
        <end position="143"/>
    </location>
</feature>
<evidence type="ECO:0000256" key="10">
    <source>
        <dbReference type="HAMAP-Rule" id="MF_00454"/>
    </source>
</evidence>
<comment type="subcellular location">
    <subcellularLocation>
        <location evidence="1 10">Cell membrane</location>
        <topology evidence="1 10">Multi-pass membrane protein</topology>
    </subcellularLocation>
</comment>
<keyword evidence="2 10" id="KW-1003">Cell membrane</keyword>
<comment type="caution">
    <text evidence="11">The sequence shown here is derived from an EMBL/GenBank/DDBJ whole genome shotgun (WGS) entry which is preliminary data.</text>
</comment>
<evidence type="ECO:0000256" key="6">
    <source>
        <dbReference type="ARBA" id="ARBA00023303"/>
    </source>
</evidence>
<dbReference type="Proteomes" id="UP000256485">
    <property type="component" value="Unassembled WGS sequence"/>
</dbReference>
<evidence type="ECO:0000256" key="7">
    <source>
        <dbReference type="ARBA" id="ARBA00035120"/>
    </source>
</evidence>
<feature type="binding site" evidence="10">
    <location>
        <position position="99"/>
    </location>
    <ligand>
        <name>Na(+)</name>
        <dbReference type="ChEBI" id="CHEBI:29101"/>
        <note>structural</note>
    </ligand>
</feature>
<keyword evidence="3 10" id="KW-0812">Transmembrane</keyword>
<evidence type="ECO:0000313" key="12">
    <source>
        <dbReference type="Proteomes" id="UP000256485"/>
    </source>
</evidence>
<feature type="transmembrane region" description="Helical" evidence="10">
    <location>
        <begin position="25"/>
        <end position="45"/>
    </location>
</feature>
<evidence type="ECO:0000256" key="2">
    <source>
        <dbReference type="ARBA" id="ARBA00022475"/>
    </source>
</evidence>
<proteinExistence type="inferred from homology"/>
<gene>
    <name evidence="10" type="primary">fluC</name>
    <name evidence="10" type="synonym">crcB</name>
    <name evidence="11" type="ORF">DFJ64_1616</name>
</gene>
<dbReference type="InterPro" id="IPR003691">
    <property type="entry name" value="FluC"/>
</dbReference>
<keyword evidence="5 10" id="KW-0472">Membrane</keyword>
<dbReference type="PANTHER" id="PTHR28259:SF1">
    <property type="entry name" value="FLUORIDE EXPORT PROTEIN 1-RELATED"/>
    <property type="match status" value="1"/>
</dbReference>
<evidence type="ECO:0000256" key="1">
    <source>
        <dbReference type="ARBA" id="ARBA00004651"/>
    </source>
</evidence>
<feature type="binding site" evidence="10">
    <location>
        <position position="102"/>
    </location>
    <ligand>
        <name>Na(+)</name>
        <dbReference type="ChEBI" id="CHEBI:29101"/>
        <note>structural</note>
    </ligand>
</feature>
<name>A0A3D9VB22_THECX</name>
<comment type="activity regulation">
    <text evidence="10">Na(+) is not transported, but it plays an essential structural role and its presence is essential for fluoride channel function.</text>
</comment>
<evidence type="ECO:0000313" key="11">
    <source>
        <dbReference type="EMBL" id="REF36215.1"/>
    </source>
</evidence>
<comment type="catalytic activity">
    <reaction evidence="8">
        <text>fluoride(in) = fluoride(out)</text>
        <dbReference type="Rhea" id="RHEA:76159"/>
        <dbReference type="ChEBI" id="CHEBI:17051"/>
    </reaction>
    <physiologicalReaction direction="left-to-right" evidence="8">
        <dbReference type="Rhea" id="RHEA:76160"/>
    </physiologicalReaction>
</comment>
<keyword evidence="10" id="KW-0406">Ion transport</keyword>
<keyword evidence="4 10" id="KW-1133">Transmembrane helix</keyword>
<evidence type="ECO:0000256" key="4">
    <source>
        <dbReference type="ARBA" id="ARBA00022989"/>
    </source>
</evidence>
<comment type="function">
    <text evidence="9 10">Fluoride-specific ion channel. Important for reducing fluoride concentration in the cell, thus reducing its toxicity.</text>
</comment>
<evidence type="ECO:0000256" key="3">
    <source>
        <dbReference type="ARBA" id="ARBA00022692"/>
    </source>
</evidence>
<accession>A0A3D9VB22</accession>
<keyword evidence="10" id="KW-0479">Metal-binding</keyword>
<evidence type="ECO:0000256" key="5">
    <source>
        <dbReference type="ARBA" id="ARBA00023136"/>
    </source>
</evidence>
<sequence length="156" mass="16657">MPDPNPSAVTGDDLRATRRARWRQVLPVLGAISVGGVLGSLSRYGVSVAMPHEPRDFAWATFGVNVIGCLLMGVLMALLEYARPGHPLLRPFLGIGVLGGFTTFSTYVVDTLRTSAEAPGTGLAYLLGTPLAALVAVWIGATLTRTTILRRRREPT</sequence>
<dbReference type="RefSeq" id="WP_115849885.1">
    <property type="nucleotide sequence ID" value="NZ_QTUC01000001.1"/>
</dbReference>
<dbReference type="HAMAP" id="MF_00454">
    <property type="entry name" value="FluC"/>
    <property type="match status" value="1"/>
</dbReference>